<feature type="compositionally biased region" description="Basic and acidic residues" evidence="1">
    <location>
        <begin position="623"/>
        <end position="632"/>
    </location>
</feature>
<feature type="region of interest" description="Disordered" evidence="1">
    <location>
        <begin position="806"/>
        <end position="826"/>
    </location>
</feature>
<feature type="non-terminal residue" evidence="3">
    <location>
        <position position="1"/>
    </location>
</feature>
<dbReference type="GO" id="GO:0015074">
    <property type="term" value="P:DNA integration"/>
    <property type="evidence" value="ECO:0007669"/>
    <property type="project" value="InterPro"/>
</dbReference>
<sequence length="948" mass="106690">FCKDKGIKRELSVARTPHQNGVPKRRNRTLIEAARTMLVDSKLPTTFWAEAVNTACYVLNKALVTKPRNKTPYELIRGRPPLIDFMKPFGCPVTILNNMDNLGKYEGKANEGYFVRYSMVSKAMRVFNKRTRIVEETLNIRFQENAPNVKGNGPDWHFNIDSLTISMNYVLVVVGNQTNGITGSKEHLVAGQGSKDSTMNARKKAPGVDESEASINDRKNDQVSKSKVEGLPQQARQTKNINNYYTMVDVNVNAHAEQAPTMAPPTHTNDQILPHIRWVPLGKSNCYLDVERSQTNPIFKIAVDILKNTNFFRAFTASLTIPSIYIQQFWDTVRYDKIAGCYKFQLDNQWFDLTKDTLRDALLITPVDNNNAFSFLSTPDALINFVNHLGYPKVFRTLSDVVTNDMFQPWRALATIINLCLTGKTSGFERPRALVKHKFHPRPDSPLHLPNEEPSLGYLKFSAKGTKREVFGMPIPNELITADIQCEQYYKEYLEKVAKHQRYLVGEEGSDPDSPAPKPTKATKKSKPSAPKADLSPPVTKPASSQQPKPKPAPIKSQEKKYESTDEGIPENEPRFDDEEADIQRAVEENLKSVYDAPRGTLPPVVIREPDSRKFQPLPEVQGKGKEKVSDEQVAHDLLTLQTPKKVSPTEQYIFQRQSDEEVPHVVEVKAQDEGQAGSNSGVTTEGWAGSDPDDDAEPQPQSSHVIHARSNLKHMDLEATEVSTQLHPEQMNEGFIVTAYPNVQENLKLTVEEHTTIETEVESMVSITIQQDTSAIPPMTTPVINLTSRPDSPNAHRELQATTTETTTTITTTTHPPPPQPQQSTTDSMLIKRIDELEQIMAYLIQDNKHLEERLDSHGVRLYTLENLDIPQRVSKAVDEIVTDAVVFIPISSHGKGLVVHFIIHTLKAPGYGIYRLLDTAYRSLIFVVSYEVQAHIRRIFLMDTAY</sequence>
<dbReference type="PANTHER" id="PTHR42648:SF32">
    <property type="entry name" value="RIBONUCLEASE H-LIKE DOMAIN, GAG-PRE-INTEGRASE DOMAIN PROTEIN-RELATED"/>
    <property type="match status" value="1"/>
</dbReference>
<dbReference type="EMBL" id="BKCJ010217971">
    <property type="protein sequence ID" value="GEY87357.1"/>
    <property type="molecule type" value="Genomic_DNA"/>
</dbReference>
<evidence type="ECO:0000259" key="2">
    <source>
        <dbReference type="PROSITE" id="PS50994"/>
    </source>
</evidence>
<proteinExistence type="predicted"/>
<dbReference type="InterPro" id="IPR036397">
    <property type="entry name" value="RNaseH_sf"/>
</dbReference>
<organism evidence="3">
    <name type="scientific">Tanacetum cinerariifolium</name>
    <name type="common">Dalmatian daisy</name>
    <name type="synonym">Chrysanthemum cinerariifolium</name>
    <dbReference type="NCBI Taxonomy" id="118510"/>
    <lineage>
        <taxon>Eukaryota</taxon>
        <taxon>Viridiplantae</taxon>
        <taxon>Streptophyta</taxon>
        <taxon>Embryophyta</taxon>
        <taxon>Tracheophyta</taxon>
        <taxon>Spermatophyta</taxon>
        <taxon>Magnoliopsida</taxon>
        <taxon>eudicotyledons</taxon>
        <taxon>Gunneridae</taxon>
        <taxon>Pentapetalae</taxon>
        <taxon>asterids</taxon>
        <taxon>campanulids</taxon>
        <taxon>Asterales</taxon>
        <taxon>Asteraceae</taxon>
        <taxon>Asteroideae</taxon>
        <taxon>Anthemideae</taxon>
        <taxon>Anthemidinae</taxon>
        <taxon>Tanacetum</taxon>
    </lineage>
</organism>
<dbReference type="GO" id="GO:0003676">
    <property type="term" value="F:nucleic acid binding"/>
    <property type="evidence" value="ECO:0007669"/>
    <property type="project" value="InterPro"/>
</dbReference>
<dbReference type="InterPro" id="IPR001584">
    <property type="entry name" value="Integrase_cat-core"/>
</dbReference>
<feature type="compositionally biased region" description="Low complexity" evidence="1">
    <location>
        <begin position="528"/>
        <end position="548"/>
    </location>
</feature>
<name>A0A699I025_TANCI</name>
<evidence type="ECO:0000313" key="3">
    <source>
        <dbReference type="EMBL" id="GEY87357.1"/>
    </source>
</evidence>
<dbReference type="Gene3D" id="3.30.420.10">
    <property type="entry name" value="Ribonuclease H-like superfamily/Ribonuclease H"/>
    <property type="match status" value="1"/>
</dbReference>
<dbReference type="InterPro" id="IPR012337">
    <property type="entry name" value="RNaseH-like_sf"/>
</dbReference>
<dbReference type="InterPro" id="IPR057670">
    <property type="entry name" value="SH3_retrovirus"/>
</dbReference>
<dbReference type="AlphaFoldDB" id="A0A699I025"/>
<gene>
    <name evidence="3" type="ORF">Tci_459331</name>
</gene>
<dbReference type="Pfam" id="PF25597">
    <property type="entry name" value="SH3_retrovirus"/>
    <property type="match status" value="1"/>
</dbReference>
<feature type="compositionally biased region" description="Basic and acidic residues" evidence="1">
    <location>
        <begin position="215"/>
        <end position="228"/>
    </location>
</feature>
<comment type="caution">
    <text evidence="3">The sequence shown here is derived from an EMBL/GenBank/DDBJ whole genome shotgun (WGS) entry which is preliminary data.</text>
</comment>
<protein>
    <submittedName>
        <fullName evidence="3">Ribonuclease H-like domain-containing protein</fullName>
    </submittedName>
</protein>
<feature type="compositionally biased region" description="Basic and acidic residues" evidence="1">
    <location>
        <begin position="582"/>
        <end position="591"/>
    </location>
</feature>
<dbReference type="InterPro" id="IPR039537">
    <property type="entry name" value="Retrotran_Ty1/copia-like"/>
</dbReference>
<feature type="compositionally biased region" description="Low complexity" evidence="1">
    <location>
        <begin position="806"/>
        <end position="815"/>
    </location>
</feature>
<feature type="compositionally biased region" description="Acidic residues" evidence="1">
    <location>
        <begin position="565"/>
        <end position="581"/>
    </location>
</feature>
<feature type="region of interest" description="Disordered" evidence="1">
    <location>
        <begin position="671"/>
        <end position="704"/>
    </location>
</feature>
<evidence type="ECO:0000256" key="1">
    <source>
        <dbReference type="SAM" id="MobiDB-lite"/>
    </source>
</evidence>
<dbReference type="PROSITE" id="PS50994">
    <property type="entry name" value="INTEGRASE"/>
    <property type="match status" value="1"/>
</dbReference>
<feature type="region of interest" description="Disordered" evidence="1">
    <location>
        <begin position="506"/>
        <end position="632"/>
    </location>
</feature>
<dbReference type="PANTHER" id="PTHR42648">
    <property type="entry name" value="TRANSPOSASE, PUTATIVE-RELATED"/>
    <property type="match status" value="1"/>
</dbReference>
<feature type="region of interest" description="Disordered" evidence="1">
    <location>
        <begin position="189"/>
        <end position="228"/>
    </location>
</feature>
<dbReference type="SUPFAM" id="SSF53098">
    <property type="entry name" value="Ribonuclease H-like"/>
    <property type="match status" value="1"/>
</dbReference>
<feature type="domain" description="Integrase catalytic" evidence="2">
    <location>
        <begin position="1"/>
        <end position="80"/>
    </location>
</feature>
<accession>A0A699I025</accession>
<reference evidence="3" key="1">
    <citation type="journal article" date="2019" name="Sci. Rep.">
        <title>Draft genome of Tanacetum cinerariifolium, the natural source of mosquito coil.</title>
        <authorList>
            <person name="Yamashiro T."/>
            <person name="Shiraishi A."/>
            <person name="Satake H."/>
            <person name="Nakayama K."/>
        </authorList>
    </citation>
    <scope>NUCLEOTIDE SEQUENCE</scope>
</reference>